<evidence type="ECO:0000313" key="2">
    <source>
        <dbReference type="Proteomes" id="UP000295707"/>
    </source>
</evidence>
<dbReference type="InterPro" id="IPR009367">
    <property type="entry name" value="Elm1-like"/>
</dbReference>
<dbReference type="AlphaFoldDB" id="A0A4R1HD64"/>
<accession>A0A4R1HD64</accession>
<dbReference type="Proteomes" id="UP000295707">
    <property type="component" value="Unassembled WGS sequence"/>
</dbReference>
<proteinExistence type="predicted"/>
<name>A0A4R1HD64_9GAMM</name>
<evidence type="ECO:0008006" key="3">
    <source>
        <dbReference type="Google" id="ProtNLM"/>
    </source>
</evidence>
<reference evidence="1 2" key="1">
    <citation type="submission" date="2019-03" db="EMBL/GenBank/DDBJ databases">
        <title>Genomic Encyclopedia of Type Strains, Phase IV (KMG-IV): sequencing the most valuable type-strain genomes for metagenomic binning, comparative biology and taxonomic classification.</title>
        <authorList>
            <person name="Goeker M."/>
        </authorList>
    </citation>
    <scope>NUCLEOTIDE SEQUENCE [LARGE SCALE GENOMIC DNA]</scope>
    <source>
        <strain evidence="1 2">DSM 19610</strain>
    </source>
</reference>
<comment type="caution">
    <text evidence="1">The sequence shown here is derived from an EMBL/GenBank/DDBJ whole genome shotgun (WGS) entry which is preliminary data.</text>
</comment>
<dbReference type="EMBL" id="SMFX01000001">
    <property type="protein sequence ID" value="TCK19438.1"/>
    <property type="molecule type" value="Genomic_DNA"/>
</dbReference>
<evidence type="ECO:0000313" key="1">
    <source>
        <dbReference type="EMBL" id="TCK19438.1"/>
    </source>
</evidence>
<gene>
    <name evidence="1" type="ORF">DFR30_2749</name>
</gene>
<dbReference type="Pfam" id="PF06258">
    <property type="entry name" value="Mito_fiss_Elm1"/>
    <property type="match status" value="1"/>
</dbReference>
<keyword evidence="2" id="KW-1185">Reference proteome</keyword>
<protein>
    <recommendedName>
        <fullName evidence="3">Mitochondrial fission protein ELM1</fullName>
    </recommendedName>
</protein>
<sequence>MVSERKRVWLLSDGQPGHDSRSQGIVHALAEVMPLDVQVVELKMRMGLARNALRYLLNHTHGPLPPGLLKLFYRMNSLPEGQCDLIVSAGGKTSFANAWLARRSGAKNIFAGTLRRLQARQFSVVMTLEPVPGANNNLVVPLLPTTIDLKSVAEQGECLRKELAGDGRRYWLMLLGGKGAGYGYRQRDWMYIARIMNRLADRHGIRWLLATSRRTGAVGEQMLRRYINTDCLARACWSESGEKFQAQACLGASDQVFVTEDSMTMLTEAMSAQRPVYSLRPEHALPDNRYEQALLNYVDAGRLCRLSLAELVERPELFDERRYRPEHLPDSQLGKDLVCRLGWSVN</sequence>
<organism evidence="1 2">
    <name type="scientific">Thiogranum longum</name>
    <dbReference type="NCBI Taxonomy" id="1537524"/>
    <lineage>
        <taxon>Bacteria</taxon>
        <taxon>Pseudomonadati</taxon>
        <taxon>Pseudomonadota</taxon>
        <taxon>Gammaproteobacteria</taxon>
        <taxon>Chromatiales</taxon>
        <taxon>Ectothiorhodospiraceae</taxon>
        <taxon>Thiogranum</taxon>
    </lineage>
</organism>